<accession>A0A0B8QE95</accession>
<dbReference type="GO" id="GO:0006508">
    <property type="term" value="P:proteolysis"/>
    <property type="evidence" value="ECO:0007669"/>
    <property type="project" value="UniProtKB-KW"/>
</dbReference>
<evidence type="ECO:0000259" key="1">
    <source>
        <dbReference type="Pfam" id="PF08496"/>
    </source>
</evidence>
<reference evidence="2 3" key="2">
    <citation type="submission" date="2015-01" db="EMBL/GenBank/DDBJ databases">
        <authorList>
            <consortium name="NBRP consortium"/>
            <person name="Sawabe T."/>
            <person name="Meirelles P."/>
            <person name="Feng G."/>
            <person name="Sayaka M."/>
            <person name="Hattori M."/>
            <person name="Ohkuma M."/>
        </authorList>
    </citation>
    <scope>NUCLEOTIDE SEQUENCE [LARGE SCALE GENOMIC DNA]</scope>
    <source>
        <strain evidence="3">JCM 19241</strain>
    </source>
</reference>
<proteinExistence type="predicted"/>
<name>A0A0B8QE95_9VIBR</name>
<dbReference type="GO" id="GO:0005886">
    <property type="term" value="C:plasma membrane"/>
    <property type="evidence" value="ECO:0007669"/>
    <property type="project" value="InterPro"/>
</dbReference>
<dbReference type="Proteomes" id="UP000031666">
    <property type="component" value="Unassembled WGS sequence"/>
</dbReference>
<keyword evidence="2" id="KW-0645">Protease</keyword>
<reference evidence="2 3" key="1">
    <citation type="submission" date="2015-01" db="EMBL/GenBank/DDBJ databases">
        <title>Vibrio sp. C94 JCM 19241 whole genome shotgun sequence.</title>
        <authorList>
            <person name="Sawabe T."/>
            <person name="Meirelles P."/>
            <person name="Feng G."/>
            <person name="Sayaka M."/>
            <person name="Hattori M."/>
            <person name="Ohkuma M."/>
        </authorList>
    </citation>
    <scope>NUCLEOTIDE SEQUENCE [LARGE SCALE GENOMIC DNA]</scope>
    <source>
        <strain evidence="3">JCM 19241</strain>
    </source>
</reference>
<gene>
    <name evidence="2" type="ORF">JCM19241_2963</name>
</gene>
<dbReference type="AlphaFoldDB" id="A0A0B8QE95"/>
<protein>
    <submittedName>
        <fullName evidence="2">Protease sohB</fullName>
    </submittedName>
</protein>
<evidence type="ECO:0000313" key="2">
    <source>
        <dbReference type="EMBL" id="GAM73508.1"/>
    </source>
</evidence>
<dbReference type="EMBL" id="BBSC01000001">
    <property type="protein sequence ID" value="GAM73508.1"/>
    <property type="molecule type" value="Genomic_DNA"/>
</dbReference>
<feature type="domain" description="Peptidase S49 N-terminal proteobacteria" evidence="1">
    <location>
        <begin position="2"/>
        <end position="55"/>
    </location>
</feature>
<evidence type="ECO:0000313" key="3">
    <source>
        <dbReference type="Proteomes" id="UP000031666"/>
    </source>
</evidence>
<dbReference type="STRING" id="1481914.JCM19241_2963"/>
<comment type="caution">
    <text evidence="2">The sequence shown here is derived from an EMBL/GenBank/DDBJ whole genome shotgun (WGS) entry which is preliminary data.</text>
</comment>
<dbReference type="InterPro" id="IPR013703">
    <property type="entry name" value="Peptidase_S49_N_proteobac"/>
</dbReference>
<organism evidence="2 3">
    <name type="scientific">Vibrio ishigakensis</name>
    <dbReference type="NCBI Taxonomy" id="1481914"/>
    <lineage>
        <taxon>Bacteria</taxon>
        <taxon>Pseudomonadati</taxon>
        <taxon>Pseudomonadota</taxon>
        <taxon>Gammaproteobacteria</taxon>
        <taxon>Vibrionales</taxon>
        <taxon>Vibrionaceae</taxon>
        <taxon>Vibrio</taxon>
    </lineage>
</organism>
<dbReference type="GO" id="GO:0004252">
    <property type="term" value="F:serine-type endopeptidase activity"/>
    <property type="evidence" value="ECO:0007669"/>
    <property type="project" value="InterPro"/>
</dbReference>
<sequence length="56" mass="6241">MVLIVAKSASAKSSAKGTLEVTNLSEQHQQNIELMEHHLHDEAFIKARDKAEKKKA</sequence>
<dbReference type="Pfam" id="PF08496">
    <property type="entry name" value="Peptidase_S49_N"/>
    <property type="match status" value="1"/>
</dbReference>
<keyword evidence="2" id="KW-0378">Hydrolase</keyword>